<dbReference type="Gene3D" id="2.60.40.1910">
    <property type="match status" value="1"/>
</dbReference>
<dbReference type="Proteomes" id="UP001519460">
    <property type="component" value="Unassembled WGS sequence"/>
</dbReference>
<dbReference type="GO" id="GO:0008237">
    <property type="term" value="F:metallopeptidase activity"/>
    <property type="evidence" value="ECO:0007669"/>
    <property type="project" value="UniProtKB-KW"/>
</dbReference>
<dbReference type="EC" id="3.4.11.-" evidence="22"/>
<dbReference type="CDD" id="cd09601">
    <property type="entry name" value="M1_APN-Q_like"/>
    <property type="match status" value="1"/>
</dbReference>
<dbReference type="GO" id="GO:0008270">
    <property type="term" value="F:zinc ion binding"/>
    <property type="evidence" value="ECO:0007669"/>
    <property type="project" value="UniProtKB-UniRule"/>
</dbReference>
<proteinExistence type="inferred from homology"/>
<keyword evidence="16" id="KW-0472">Membrane</keyword>
<dbReference type="InterPro" id="IPR034016">
    <property type="entry name" value="M1_APN-typ"/>
</dbReference>
<dbReference type="SUPFAM" id="SSF63737">
    <property type="entry name" value="Leukotriene A4 hydrolase N-terminal domain"/>
    <property type="match status" value="1"/>
</dbReference>
<dbReference type="Gene3D" id="1.10.390.10">
    <property type="entry name" value="Neutral Protease Domain 2"/>
    <property type="match status" value="1"/>
</dbReference>
<dbReference type="InterPro" id="IPR001930">
    <property type="entry name" value="Peptidase_M1"/>
</dbReference>
<organism evidence="26 27">
    <name type="scientific">Batillaria attramentaria</name>
    <dbReference type="NCBI Taxonomy" id="370345"/>
    <lineage>
        <taxon>Eukaryota</taxon>
        <taxon>Metazoa</taxon>
        <taxon>Spiralia</taxon>
        <taxon>Lophotrochozoa</taxon>
        <taxon>Mollusca</taxon>
        <taxon>Gastropoda</taxon>
        <taxon>Caenogastropoda</taxon>
        <taxon>Sorbeoconcha</taxon>
        <taxon>Cerithioidea</taxon>
        <taxon>Batillariidae</taxon>
        <taxon>Batillaria</taxon>
    </lineage>
</organism>
<evidence type="ECO:0000256" key="12">
    <source>
        <dbReference type="ARBA" id="ARBA00022837"/>
    </source>
</evidence>
<dbReference type="InterPro" id="IPR024571">
    <property type="entry name" value="ERAP1-like_C_dom"/>
</dbReference>
<evidence type="ECO:0000256" key="21">
    <source>
        <dbReference type="PIRSR" id="PIRSR634016-4"/>
    </source>
</evidence>
<feature type="domain" description="Aminopeptidase N-like N-terminal" evidence="25">
    <location>
        <begin position="10"/>
        <end position="84"/>
    </location>
</feature>
<evidence type="ECO:0000256" key="9">
    <source>
        <dbReference type="ARBA" id="ARBA00022723"/>
    </source>
</evidence>
<keyword evidence="14" id="KW-1133">Transmembrane helix</keyword>
<evidence type="ECO:0000256" key="20">
    <source>
        <dbReference type="PIRSR" id="PIRSR634016-3"/>
    </source>
</evidence>
<keyword evidence="18" id="KW-0325">Glycoprotein</keyword>
<evidence type="ECO:0000313" key="26">
    <source>
        <dbReference type="EMBL" id="KAK7475405.1"/>
    </source>
</evidence>
<accession>A0ABD0JL51</accession>
<evidence type="ECO:0000256" key="22">
    <source>
        <dbReference type="RuleBase" id="RU364040"/>
    </source>
</evidence>
<evidence type="ECO:0000259" key="24">
    <source>
        <dbReference type="Pfam" id="PF11838"/>
    </source>
</evidence>
<dbReference type="AlphaFoldDB" id="A0ABD0JL51"/>
<keyword evidence="5 22" id="KW-0031">Aminopeptidase</keyword>
<dbReference type="PANTHER" id="PTHR11533:SF276">
    <property type="entry name" value="GLUTAMYL AMINOPEPTIDASE"/>
    <property type="match status" value="1"/>
</dbReference>
<dbReference type="EMBL" id="JACVVK020000407">
    <property type="protein sequence ID" value="KAK7475405.1"/>
    <property type="molecule type" value="Genomic_DNA"/>
</dbReference>
<evidence type="ECO:0000256" key="18">
    <source>
        <dbReference type="ARBA" id="ARBA00023180"/>
    </source>
</evidence>
<dbReference type="Gene3D" id="2.60.40.1730">
    <property type="entry name" value="tricorn interacting facor f3 domain"/>
    <property type="match status" value="1"/>
</dbReference>
<dbReference type="PRINTS" id="PR00756">
    <property type="entry name" value="ALADIPTASE"/>
</dbReference>
<comment type="subunit">
    <text evidence="4">Homodimer; disulfide-linked.</text>
</comment>
<dbReference type="Gene3D" id="1.25.50.20">
    <property type="match status" value="1"/>
</dbReference>
<evidence type="ECO:0000256" key="2">
    <source>
        <dbReference type="ARBA" id="ARBA00004401"/>
    </source>
</evidence>
<dbReference type="InterPro" id="IPR027268">
    <property type="entry name" value="Peptidase_M4/M1_CTD_sf"/>
</dbReference>
<evidence type="ECO:0000256" key="8">
    <source>
        <dbReference type="ARBA" id="ARBA00022692"/>
    </source>
</evidence>
<feature type="domain" description="Peptidase M1 membrane alanine aminopeptidase" evidence="23">
    <location>
        <begin position="116"/>
        <end position="316"/>
    </location>
</feature>
<evidence type="ECO:0000256" key="4">
    <source>
        <dbReference type="ARBA" id="ARBA00011748"/>
    </source>
</evidence>
<dbReference type="GO" id="GO:0006508">
    <property type="term" value="P:proteolysis"/>
    <property type="evidence" value="ECO:0007669"/>
    <property type="project" value="UniProtKB-KW"/>
</dbReference>
<dbReference type="InterPro" id="IPR045357">
    <property type="entry name" value="Aminopeptidase_N-like_N"/>
</dbReference>
<feature type="site" description="Transition state stabilizer" evidence="21">
    <location>
        <position position="256"/>
    </location>
</feature>
<keyword evidence="17" id="KW-1015">Disulfide bond</keyword>
<evidence type="ECO:0000256" key="10">
    <source>
        <dbReference type="ARBA" id="ARBA00022801"/>
    </source>
</evidence>
<evidence type="ECO:0000259" key="25">
    <source>
        <dbReference type="Pfam" id="PF17900"/>
    </source>
</evidence>
<dbReference type="Pfam" id="PF11838">
    <property type="entry name" value="ERAP1_C"/>
    <property type="match status" value="1"/>
</dbReference>
<dbReference type="Pfam" id="PF01433">
    <property type="entry name" value="Peptidase_M1"/>
    <property type="match status" value="1"/>
</dbReference>
<dbReference type="SUPFAM" id="SSF55486">
    <property type="entry name" value="Metalloproteases ('zincins'), catalytic domain"/>
    <property type="match status" value="1"/>
</dbReference>
<evidence type="ECO:0000256" key="11">
    <source>
        <dbReference type="ARBA" id="ARBA00022833"/>
    </source>
</evidence>
<keyword evidence="12" id="KW-0106">Calcium</keyword>
<dbReference type="FunFam" id="1.25.50.20:FF:000001">
    <property type="entry name" value="Aminopeptidase"/>
    <property type="match status" value="1"/>
</dbReference>
<comment type="catalytic activity">
    <reaction evidence="1">
        <text>Release of N-terminal glutamate (and to a lesser extent aspartate) from a peptide.</text>
        <dbReference type="EC" id="3.4.11.7"/>
    </reaction>
</comment>
<evidence type="ECO:0000256" key="13">
    <source>
        <dbReference type="ARBA" id="ARBA00022968"/>
    </source>
</evidence>
<dbReference type="InterPro" id="IPR050344">
    <property type="entry name" value="Peptidase_M1_aminopeptidases"/>
</dbReference>
<reference evidence="26 27" key="1">
    <citation type="journal article" date="2023" name="Sci. Data">
        <title>Genome assembly of the Korean intertidal mud-creeper Batillaria attramentaria.</title>
        <authorList>
            <person name="Patra A.K."/>
            <person name="Ho P.T."/>
            <person name="Jun S."/>
            <person name="Lee S.J."/>
            <person name="Kim Y."/>
            <person name="Won Y.J."/>
        </authorList>
    </citation>
    <scope>NUCLEOTIDE SEQUENCE [LARGE SCALE GENOMIC DNA]</scope>
    <source>
        <strain evidence="26">Wonlab-2016</strain>
    </source>
</reference>
<dbReference type="PANTHER" id="PTHR11533">
    <property type="entry name" value="PROTEASE M1 ZINC METALLOPROTEASE"/>
    <property type="match status" value="1"/>
</dbReference>
<keyword evidence="8" id="KW-0812">Transmembrane</keyword>
<evidence type="ECO:0000256" key="14">
    <source>
        <dbReference type="ARBA" id="ARBA00022989"/>
    </source>
</evidence>
<evidence type="ECO:0000256" key="6">
    <source>
        <dbReference type="ARBA" id="ARBA00022475"/>
    </source>
</evidence>
<dbReference type="GO" id="GO:0005886">
    <property type="term" value="C:plasma membrane"/>
    <property type="evidence" value="ECO:0007669"/>
    <property type="project" value="UniProtKB-SubCell"/>
</dbReference>
<evidence type="ECO:0000256" key="3">
    <source>
        <dbReference type="ARBA" id="ARBA00010136"/>
    </source>
</evidence>
<name>A0ABD0JL51_9CAEN</name>
<dbReference type="FunFam" id="2.60.40.1910:FF:000006">
    <property type="entry name" value="Aminopeptidase"/>
    <property type="match status" value="1"/>
</dbReference>
<gene>
    <name evidence="26" type="ORF">BaRGS_00033355</name>
</gene>
<evidence type="ECO:0000256" key="19">
    <source>
        <dbReference type="PIRSR" id="PIRSR634016-1"/>
    </source>
</evidence>
<evidence type="ECO:0000256" key="1">
    <source>
        <dbReference type="ARBA" id="ARBA00001703"/>
    </source>
</evidence>
<keyword evidence="15 22" id="KW-0482">Metalloprotease</keyword>
<feature type="active site" description="Proton acceptor" evidence="19">
    <location>
        <position position="171"/>
    </location>
</feature>
<keyword evidence="13" id="KW-0735">Signal-anchor</keyword>
<keyword evidence="10 22" id="KW-0378">Hydrolase</keyword>
<comment type="caution">
    <text evidence="26">The sequence shown here is derived from an EMBL/GenBank/DDBJ whole genome shotgun (WGS) entry which is preliminary data.</text>
</comment>
<comment type="subcellular location">
    <subcellularLocation>
        <location evidence="2">Cell membrane</location>
        <topology evidence="2">Single-pass type II membrane protein</topology>
    </subcellularLocation>
</comment>
<protein>
    <recommendedName>
        <fullName evidence="22">Aminopeptidase</fullName>
        <ecNumber evidence="22">3.4.11.-</ecNumber>
    </recommendedName>
</protein>
<dbReference type="InterPro" id="IPR042097">
    <property type="entry name" value="Aminopeptidase_N-like_N_sf"/>
</dbReference>
<keyword evidence="11 20" id="KW-0862">Zinc</keyword>
<dbReference type="GO" id="GO:0004230">
    <property type="term" value="F:glutamyl aminopeptidase activity"/>
    <property type="evidence" value="ECO:0007669"/>
    <property type="project" value="UniProtKB-EC"/>
</dbReference>
<comment type="cofactor">
    <cofactor evidence="20 22">
        <name>Zn(2+)</name>
        <dbReference type="ChEBI" id="CHEBI:29105"/>
    </cofactor>
    <text evidence="20 22">Binds 1 zinc ion per subunit.</text>
</comment>
<dbReference type="FunFam" id="1.10.390.10:FF:000006">
    <property type="entry name" value="Puromycin-sensitive aminopeptidase"/>
    <property type="match status" value="1"/>
</dbReference>
<sequence>MQDIFLTPPRYLATSKFEPVSARRAFPCMDEPSLKAEYTITLIHRTDYIALSNMPPTGPPRRTDFGSGMVATRFQRSVKMSTYLVCFIVCDFDYKEAYTSSGTRVRVYATPDKVDQTEYALDVDMIAIPDFVSGAMEHWGLITYREVNLLYNPEKASAANKQRVAVVVAHEISHQWFGNLVTMAWWNDLWLNEGFASFMEYVGVQSLHTDWDMLSQFVVGENQPVMVTDAGVSSHPIVVNVVSPEEINEVFDSISYSKGAAVIRMMEAMMGKERFFEGVSRYLKRYEWGNAKTDQLWEALSEIEGAPNVKKIMDTWTLQMGFPYVNLTVIPNPSGRTTTVTATQKRFLADPGAQFDENDSPFKYKWYISLDCLTSTGTKSTHVMDMTGTTFVLDINTNDSRSWFKCNMDQTGFYRVNYPPSNWNKLAWSFRSTPVRAWKLTAADRSGLINDAMSLARSGLLGYDVALEMTSYLNREESFIAWQSTFSALTYITNMLNFDADFGLWRDFVLSIVTPTLNRLGWEDGGRHLQKRLRGLVIDLACKHYDPACLSNATARFRDWLDRGIDPPVNLKSLVYKWGMWAGGSAADWEELWRRYKREVVPQEKINLLRALAMTKSPWLLAKLLGSTKAGVDIRRQDFIVVVQLIAVNPAGRTQLFDWVRQNWEDFVDRFTLFDRYFGRVIPYVTSDLNTKFDKEQVEEFFRKHPEAGAGARGRKQALERMDQNIYWMTHFKPTVVQWLKDHAQQRGP</sequence>
<comment type="similarity">
    <text evidence="3 22">Belongs to the peptidase M1 family.</text>
</comment>
<keyword evidence="6" id="KW-1003">Cell membrane</keyword>
<keyword evidence="7 22" id="KW-0645">Protease</keyword>
<keyword evidence="9 20" id="KW-0479">Metal-binding</keyword>
<evidence type="ECO:0000313" key="27">
    <source>
        <dbReference type="Proteomes" id="UP001519460"/>
    </source>
</evidence>
<feature type="binding site" evidence="20">
    <location>
        <position position="170"/>
    </location>
    <ligand>
        <name>Zn(2+)</name>
        <dbReference type="ChEBI" id="CHEBI:29105"/>
        <note>catalytic</note>
    </ligand>
</feature>
<evidence type="ECO:0000256" key="17">
    <source>
        <dbReference type="ARBA" id="ARBA00023157"/>
    </source>
</evidence>
<evidence type="ECO:0000256" key="5">
    <source>
        <dbReference type="ARBA" id="ARBA00022438"/>
    </source>
</evidence>
<evidence type="ECO:0000256" key="7">
    <source>
        <dbReference type="ARBA" id="ARBA00022670"/>
    </source>
</evidence>
<dbReference type="Pfam" id="PF17900">
    <property type="entry name" value="Peptidase_M1_N"/>
    <property type="match status" value="1"/>
</dbReference>
<evidence type="ECO:0000259" key="23">
    <source>
        <dbReference type="Pfam" id="PF01433"/>
    </source>
</evidence>
<keyword evidence="27" id="KW-1185">Reference proteome</keyword>
<evidence type="ECO:0000256" key="15">
    <source>
        <dbReference type="ARBA" id="ARBA00023049"/>
    </source>
</evidence>
<evidence type="ECO:0000256" key="16">
    <source>
        <dbReference type="ARBA" id="ARBA00023136"/>
    </source>
</evidence>
<feature type="binding site" evidence="20">
    <location>
        <position position="174"/>
    </location>
    <ligand>
        <name>Zn(2+)</name>
        <dbReference type="ChEBI" id="CHEBI:29105"/>
        <note>catalytic</note>
    </ligand>
</feature>
<feature type="domain" description="ERAP1-like C-terminal" evidence="24">
    <location>
        <begin position="403"/>
        <end position="722"/>
    </location>
</feature>
<dbReference type="InterPro" id="IPR014782">
    <property type="entry name" value="Peptidase_M1_dom"/>
</dbReference>
<feature type="binding site" evidence="20">
    <location>
        <position position="193"/>
    </location>
    <ligand>
        <name>Zn(2+)</name>
        <dbReference type="ChEBI" id="CHEBI:29105"/>
        <note>catalytic</note>
    </ligand>
</feature>